<keyword evidence="2" id="KW-1185">Reference proteome</keyword>
<sequence>MSLNVVNCYRCGKIHVKNSYNMCPSCIKDLELQYEKCTKYLRENKQCSLQELSDATGVPVNQITKFIREGRISIRNNPNIVYHCEVCGTNIREGAICEPCRARLAKDASHIQEDEKRRLVQQENENNVSYNIKDRLKDRLK</sequence>
<comment type="caution">
    <text evidence="1">The sequence shown here is derived from an EMBL/GenBank/DDBJ whole genome shotgun (WGS) entry which is preliminary data.</text>
</comment>
<dbReference type="EMBL" id="CAJVCE010000026">
    <property type="protein sequence ID" value="CAG7655467.1"/>
    <property type="molecule type" value="Genomic_DNA"/>
</dbReference>
<evidence type="ECO:0000313" key="2">
    <source>
        <dbReference type="Proteomes" id="UP000730618"/>
    </source>
</evidence>
<dbReference type="RefSeq" id="WP_218102311.1">
    <property type="nucleotide sequence ID" value="NZ_CAJVCE010000026.1"/>
</dbReference>
<reference evidence="1 2" key="1">
    <citation type="submission" date="2021-06" db="EMBL/GenBank/DDBJ databases">
        <authorList>
            <person name="Criscuolo A."/>
        </authorList>
    </citation>
    <scope>NUCLEOTIDE SEQUENCE [LARGE SCALE GENOMIC DNA]</scope>
    <source>
        <strain evidence="2">CIP 111802</strain>
    </source>
</reference>
<organism evidence="1 2">
    <name type="scientific">Paenibacillus allorhizosphaerae</name>
    <dbReference type="NCBI Taxonomy" id="2849866"/>
    <lineage>
        <taxon>Bacteria</taxon>
        <taxon>Bacillati</taxon>
        <taxon>Bacillota</taxon>
        <taxon>Bacilli</taxon>
        <taxon>Bacillales</taxon>
        <taxon>Paenibacillaceae</taxon>
        <taxon>Paenibacillus</taxon>
    </lineage>
</organism>
<accession>A0ABN7TY94</accession>
<gene>
    <name evidence="1" type="ORF">PAECIP111802_06115</name>
</gene>
<dbReference type="Proteomes" id="UP000730618">
    <property type="component" value="Unassembled WGS sequence"/>
</dbReference>
<evidence type="ECO:0008006" key="3">
    <source>
        <dbReference type="Google" id="ProtNLM"/>
    </source>
</evidence>
<protein>
    <recommendedName>
        <fullName evidence="3">Flagellar protein</fullName>
    </recommendedName>
</protein>
<name>A0ABN7TY94_9BACL</name>
<proteinExistence type="predicted"/>
<evidence type="ECO:0000313" key="1">
    <source>
        <dbReference type="EMBL" id="CAG7655467.1"/>
    </source>
</evidence>